<gene>
    <name evidence="1" type="ORF">IW19_24565</name>
</gene>
<dbReference type="AlphaFoldDB" id="A0A085ZDF1"/>
<dbReference type="RefSeq" id="WP_035690265.1">
    <property type="nucleotide sequence ID" value="NZ_JPRL01000005.1"/>
</dbReference>
<sequence>MAKRLNNESTVGAVLQQIIQTNKLQPGMDQIDVKEAWRQLMGNGVNTYTKNVVLKGSTLYVELGSSVLRDELSHGKSKIIKMINEELRRDVVKDVVLR</sequence>
<dbReference type="STRING" id="362418.IW19_24565"/>
<dbReference type="PANTHER" id="PTHR36456:SF1">
    <property type="entry name" value="UPF0232 PROTEIN SCO3875"/>
    <property type="match status" value="1"/>
</dbReference>
<dbReference type="Proteomes" id="UP000028715">
    <property type="component" value="Unassembled WGS sequence"/>
</dbReference>
<name>A0A085ZDF1_9FLAO</name>
<organism evidence="1 2">
    <name type="scientific">Flavobacterium reichenbachii</name>
    <dbReference type="NCBI Taxonomy" id="362418"/>
    <lineage>
        <taxon>Bacteria</taxon>
        <taxon>Pseudomonadati</taxon>
        <taxon>Bacteroidota</taxon>
        <taxon>Flavobacteriia</taxon>
        <taxon>Flavobacteriales</taxon>
        <taxon>Flavobacteriaceae</taxon>
        <taxon>Flavobacterium</taxon>
    </lineage>
</organism>
<dbReference type="Pfam" id="PF05258">
    <property type="entry name" value="DciA"/>
    <property type="match status" value="1"/>
</dbReference>
<accession>A0A085ZDF1</accession>
<protein>
    <recommendedName>
        <fullName evidence="3">RNA-binding protein</fullName>
    </recommendedName>
</protein>
<evidence type="ECO:0000313" key="1">
    <source>
        <dbReference type="EMBL" id="KFF02465.1"/>
    </source>
</evidence>
<comment type="caution">
    <text evidence="1">The sequence shown here is derived from an EMBL/GenBank/DDBJ whole genome shotgun (WGS) entry which is preliminary data.</text>
</comment>
<dbReference type="PANTHER" id="PTHR36456">
    <property type="entry name" value="UPF0232 PROTEIN SCO3875"/>
    <property type="match status" value="1"/>
</dbReference>
<proteinExistence type="predicted"/>
<reference evidence="1 2" key="1">
    <citation type="submission" date="2014-07" db="EMBL/GenBank/DDBJ databases">
        <title>Genome of Flavobacterium reichenbachii LMG 25512.</title>
        <authorList>
            <person name="Stropko S.J."/>
            <person name="Pipes S.E."/>
            <person name="Newman J.D."/>
        </authorList>
    </citation>
    <scope>NUCLEOTIDE SEQUENCE [LARGE SCALE GENOMIC DNA]</scope>
    <source>
        <strain evidence="1 2">LMG 25512</strain>
    </source>
</reference>
<dbReference type="OrthoDB" id="9804942at2"/>
<evidence type="ECO:0000313" key="2">
    <source>
        <dbReference type="Proteomes" id="UP000028715"/>
    </source>
</evidence>
<dbReference type="EMBL" id="JPRL01000005">
    <property type="protein sequence ID" value="KFF02465.1"/>
    <property type="molecule type" value="Genomic_DNA"/>
</dbReference>
<evidence type="ECO:0008006" key="3">
    <source>
        <dbReference type="Google" id="ProtNLM"/>
    </source>
</evidence>
<dbReference type="eggNOG" id="COG5512">
    <property type="taxonomic scope" value="Bacteria"/>
</dbReference>
<keyword evidence="2" id="KW-1185">Reference proteome</keyword>
<dbReference type="InterPro" id="IPR007922">
    <property type="entry name" value="DciA-like"/>
</dbReference>